<dbReference type="SUPFAM" id="SSF51182">
    <property type="entry name" value="RmlC-like cupins"/>
    <property type="match status" value="2"/>
</dbReference>
<feature type="binding site" evidence="8">
    <location>
        <position position="106"/>
    </location>
    <ligand>
        <name>Mn(2+)</name>
        <dbReference type="ChEBI" id="CHEBI:29035"/>
    </ligand>
</feature>
<dbReference type="Pfam" id="PF00190">
    <property type="entry name" value="Cupin_1"/>
    <property type="match status" value="1"/>
</dbReference>
<dbReference type="GO" id="GO:0030145">
    <property type="term" value="F:manganese ion binding"/>
    <property type="evidence" value="ECO:0007669"/>
    <property type="project" value="UniProtKB-UniRule"/>
</dbReference>
<evidence type="ECO:0000256" key="1">
    <source>
        <dbReference type="ARBA" id="ARBA00004271"/>
    </source>
</evidence>
<evidence type="ECO:0000256" key="6">
    <source>
        <dbReference type="ARBA" id="ARBA00023211"/>
    </source>
</evidence>
<evidence type="ECO:0000256" key="5">
    <source>
        <dbReference type="ARBA" id="ARBA00022723"/>
    </source>
</evidence>
<comment type="subcellular location">
    <subcellularLocation>
        <location evidence="1 9">Secreted</location>
        <location evidence="1 9">Extracellular space</location>
        <location evidence="1 9">Apoplast</location>
    </subcellularLocation>
</comment>
<dbReference type="CDD" id="cd02241">
    <property type="entry name" value="cupin_OxOx"/>
    <property type="match status" value="1"/>
</dbReference>
<evidence type="ECO:0000313" key="12">
    <source>
        <dbReference type="Proteomes" id="UP001341281"/>
    </source>
</evidence>
<dbReference type="InterPro" id="IPR006045">
    <property type="entry name" value="Cupin_1"/>
</dbReference>
<evidence type="ECO:0000256" key="9">
    <source>
        <dbReference type="RuleBase" id="RU366015"/>
    </source>
</evidence>
<organism evidence="11 12">
    <name type="scientific">Paspalum notatum var. saurae</name>
    <dbReference type="NCBI Taxonomy" id="547442"/>
    <lineage>
        <taxon>Eukaryota</taxon>
        <taxon>Viridiplantae</taxon>
        <taxon>Streptophyta</taxon>
        <taxon>Embryophyta</taxon>
        <taxon>Tracheophyta</taxon>
        <taxon>Spermatophyta</taxon>
        <taxon>Magnoliopsida</taxon>
        <taxon>Liliopsida</taxon>
        <taxon>Poales</taxon>
        <taxon>Poaceae</taxon>
        <taxon>PACMAD clade</taxon>
        <taxon>Panicoideae</taxon>
        <taxon>Andropogonodae</taxon>
        <taxon>Paspaleae</taxon>
        <taxon>Paspalinae</taxon>
        <taxon>Paspalum</taxon>
    </lineage>
</organism>
<keyword evidence="4 9" id="KW-0964">Secreted</keyword>
<feature type="binding site" evidence="8">
    <location>
        <position position="184"/>
    </location>
    <ligand>
        <name>Mn(2+)</name>
        <dbReference type="ChEBI" id="CHEBI:29035"/>
    </ligand>
</feature>
<feature type="domain" description="Cupin type-1" evidence="10">
    <location>
        <begin position="58"/>
        <end position="236"/>
    </location>
</feature>
<evidence type="ECO:0000256" key="3">
    <source>
        <dbReference type="ARBA" id="ARBA00022523"/>
    </source>
</evidence>
<accession>A0AAQ3SYE3</accession>
<evidence type="ECO:0000256" key="7">
    <source>
        <dbReference type="PIRSR" id="PIRSR601929-1"/>
    </source>
</evidence>
<dbReference type="InterPro" id="IPR001929">
    <property type="entry name" value="Germin"/>
</dbReference>
<keyword evidence="5 7" id="KW-0479">Metal-binding</keyword>
<protein>
    <recommendedName>
        <fullName evidence="9">Germin-like protein</fullName>
    </recommendedName>
</protein>
<proteinExistence type="inferred from homology"/>
<evidence type="ECO:0000256" key="8">
    <source>
        <dbReference type="PIRSR" id="PIRSR601929-2"/>
    </source>
</evidence>
<reference evidence="11 12" key="1">
    <citation type="submission" date="2024-02" db="EMBL/GenBank/DDBJ databases">
        <title>High-quality chromosome-scale genome assembly of Pensacola bahiagrass (Paspalum notatum Flugge var. saurae).</title>
        <authorList>
            <person name="Vega J.M."/>
            <person name="Podio M."/>
            <person name="Orjuela J."/>
            <person name="Siena L.A."/>
            <person name="Pessino S.C."/>
            <person name="Combes M.C."/>
            <person name="Mariac C."/>
            <person name="Albertini E."/>
            <person name="Pupilli F."/>
            <person name="Ortiz J.P.A."/>
            <person name="Leblanc O."/>
        </authorList>
    </citation>
    <scope>NUCLEOTIDE SEQUENCE [LARGE SCALE GENOMIC DNA]</scope>
    <source>
        <strain evidence="11">R1</strain>
        <tissue evidence="11">Leaf</tissue>
    </source>
</reference>
<dbReference type="InterPro" id="IPR011051">
    <property type="entry name" value="RmlC_Cupin_sf"/>
</dbReference>
<gene>
    <name evidence="11" type="ORF">U9M48_012819</name>
</gene>
<sequence length="283" mass="29386">MAQLAPCLRLLLLYYSLVLAHQLLPRCAHAGDPDILTDFLLPPGTDPSLINGSFFAHTGLVGGSAGDDAAKLSVSKATAAEFPALQGQSVSYAALVYGPGTVNPPHIHPRHAARLAWPSSHTDSYLQMVVSYRCLCCHGRASELLVVVQGVLSVGLVDAARNGTLYTATLQTGDVFVFPKGMVHFQINNGSGVARAFSAFGSASPGTIPLPSTLFATGIDDAVLEKSFHTDQATVEELKHDELQQVPGPTPAPEPASPSAAAALVGGRSALLGVVVAAFSLLL</sequence>
<feature type="binding site" evidence="8">
    <location>
        <position position="108"/>
    </location>
    <ligand>
        <name>Mn(2+)</name>
        <dbReference type="ChEBI" id="CHEBI:29035"/>
    </ligand>
</feature>
<feature type="binding site" evidence="8">
    <location>
        <position position="143"/>
    </location>
    <ligand>
        <name>Mn(2+)</name>
        <dbReference type="ChEBI" id="CHEBI:29035"/>
    </ligand>
</feature>
<keyword evidence="9" id="KW-0732">Signal</keyword>
<comment type="similarity">
    <text evidence="2 9">Belongs to the germin family.</text>
</comment>
<dbReference type="SMART" id="SM00835">
    <property type="entry name" value="Cupin_1"/>
    <property type="match status" value="1"/>
</dbReference>
<dbReference type="Gene3D" id="2.60.120.10">
    <property type="entry name" value="Jelly Rolls"/>
    <property type="match status" value="2"/>
</dbReference>
<evidence type="ECO:0000259" key="10">
    <source>
        <dbReference type="SMART" id="SM00835"/>
    </source>
</evidence>
<dbReference type="GO" id="GO:0048046">
    <property type="term" value="C:apoplast"/>
    <property type="evidence" value="ECO:0007669"/>
    <property type="project" value="UniProtKB-SubCell"/>
</dbReference>
<feature type="signal peptide" evidence="9">
    <location>
        <begin position="1"/>
        <end position="20"/>
    </location>
</feature>
<dbReference type="EMBL" id="CP144747">
    <property type="protein sequence ID" value="WVZ63164.1"/>
    <property type="molecule type" value="Genomic_DNA"/>
</dbReference>
<feature type="chain" id="PRO_5042671329" description="Germin-like protein" evidence="9">
    <location>
        <begin position="21"/>
        <end position="283"/>
    </location>
</feature>
<dbReference type="PANTHER" id="PTHR31238">
    <property type="entry name" value="GERMIN-LIKE PROTEIN SUBFAMILY 3 MEMBER 3"/>
    <property type="match status" value="1"/>
</dbReference>
<keyword evidence="12" id="KW-1185">Reference proteome</keyword>
<feature type="binding site" evidence="7">
    <location>
        <position position="103"/>
    </location>
    <ligand>
        <name>oxalate</name>
        <dbReference type="ChEBI" id="CHEBI:30623"/>
    </ligand>
</feature>
<name>A0AAQ3SYE3_PASNO</name>
<dbReference type="PRINTS" id="PR00325">
    <property type="entry name" value="GERMIN"/>
</dbReference>
<dbReference type="Proteomes" id="UP001341281">
    <property type="component" value="Chromosome 03"/>
</dbReference>
<feature type="binding site" evidence="7">
    <location>
        <position position="108"/>
    </location>
    <ligand>
        <name>oxalate</name>
        <dbReference type="ChEBI" id="CHEBI:30623"/>
    </ligand>
</feature>
<keyword evidence="3 9" id="KW-0052">Apoplast</keyword>
<evidence type="ECO:0000256" key="4">
    <source>
        <dbReference type="ARBA" id="ARBA00022525"/>
    </source>
</evidence>
<dbReference type="InterPro" id="IPR014710">
    <property type="entry name" value="RmlC-like_jellyroll"/>
</dbReference>
<evidence type="ECO:0000313" key="11">
    <source>
        <dbReference type="EMBL" id="WVZ63164.1"/>
    </source>
</evidence>
<keyword evidence="6 7" id="KW-0464">Manganese</keyword>
<evidence type="ECO:0000256" key="2">
    <source>
        <dbReference type="ARBA" id="ARBA00007456"/>
    </source>
</evidence>
<dbReference type="AlphaFoldDB" id="A0AAQ3SYE3"/>
<feature type="binding site" evidence="7">
    <location>
        <position position="143"/>
    </location>
    <ligand>
        <name>oxalate</name>
        <dbReference type="ChEBI" id="CHEBI:30623"/>
    </ligand>
</feature>